<dbReference type="EMBL" id="CP034463">
    <property type="protein sequence ID" value="AZP17406.1"/>
    <property type="molecule type" value="Genomic_DNA"/>
</dbReference>
<dbReference type="Pfam" id="PF13374">
    <property type="entry name" value="TPR_10"/>
    <property type="match status" value="1"/>
</dbReference>
<evidence type="ECO:0000256" key="1">
    <source>
        <dbReference type="SAM" id="MobiDB-lite"/>
    </source>
</evidence>
<accession>A0A3Q9BYA3</accession>
<dbReference type="KEGG" id="saqu:EJC51_15540"/>
<protein>
    <submittedName>
        <fullName evidence="2">Tetratricopeptide repeat protein</fullName>
    </submittedName>
</protein>
<sequence>MRAVAPRAQHPSVSDDALTPREQLRTARLRYADSAAELGTLLRLRGELAEAERLLRQAVEIYEAERTTTEELA</sequence>
<dbReference type="Proteomes" id="UP000280197">
    <property type="component" value="Chromosome"/>
</dbReference>
<dbReference type="Gene3D" id="1.25.40.10">
    <property type="entry name" value="Tetratricopeptide repeat domain"/>
    <property type="match status" value="1"/>
</dbReference>
<evidence type="ECO:0000313" key="2">
    <source>
        <dbReference type="EMBL" id="AZP17406.1"/>
    </source>
</evidence>
<evidence type="ECO:0000313" key="3">
    <source>
        <dbReference type="Proteomes" id="UP000280197"/>
    </source>
</evidence>
<dbReference type="AlphaFoldDB" id="A0A3Q9BYA3"/>
<gene>
    <name evidence="2" type="ORF">EJC51_15540</name>
</gene>
<name>A0A3Q9BYA3_9ACTN</name>
<proteinExistence type="predicted"/>
<organism evidence="2 3">
    <name type="scientific">Streptomyces aquilus</name>
    <dbReference type="NCBI Taxonomy" id="2548456"/>
    <lineage>
        <taxon>Bacteria</taxon>
        <taxon>Bacillati</taxon>
        <taxon>Actinomycetota</taxon>
        <taxon>Actinomycetes</taxon>
        <taxon>Kitasatosporales</taxon>
        <taxon>Streptomycetaceae</taxon>
        <taxon>Streptomyces</taxon>
    </lineage>
</organism>
<feature type="region of interest" description="Disordered" evidence="1">
    <location>
        <begin position="1"/>
        <end position="21"/>
    </location>
</feature>
<dbReference type="InterPro" id="IPR011990">
    <property type="entry name" value="TPR-like_helical_dom_sf"/>
</dbReference>
<reference evidence="2 3" key="1">
    <citation type="submission" date="2018-12" db="EMBL/GenBank/DDBJ databases">
        <authorList>
            <person name="Li K."/>
        </authorList>
    </citation>
    <scope>NUCLEOTIDE SEQUENCE [LARGE SCALE GENOMIC DNA]</scope>
    <source>
        <strain evidence="3">CR22</strain>
    </source>
</reference>
<keyword evidence="3" id="KW-1185">Reference proteome</keyword>